<comment type="caution">
    <text evidence="1">The sequence shown here is derived from an EMBL/GenBank/DDBJ whole genome shotgun (WGS) entry which is preliminary data.</text>
</comment>
<dbReference type="InterPro" id="IPR036638">
    <property type="entry name" value="HLH_DNA-bd_sf"/>
</dbReference>
<gene>
    <name evidence="1" type="ORF">QYG89_13595</name>
</gene>
<proteinExistence type="predicted"/>
<reference evidence="1 2" key="1">
    <citation type="submission" date="2023-07" db="EMBL/GenBank/DDBJ databases">
        <title>Bacillus lucianemedeirus sp. nov, a new species isolated from an immunobiological production facility.</title>
        <authorList>
            <person name="Costa L.V."/>
            <person name="Miranda R.V.S.L."/>
            <person name="Brandao M.L.L."/>
            <person name="Reis C.M.F."/>
            <person name="Frazao A.M."/>
            <person name="Cruz F.V."/>
            <person name="Baio P.V.P."/>
            <person name="Veras J.F.C."/>
            <person name="Ramos J.N."/>
            <person name="Vieira V."/>
        </authorList>
    </citation>
    <scope>NUCLEOTIDE SEQUENCE [LARGE SCALE GENOMIC DNA]</scope>
    <source>
        <strain evidence="1 2">B190/17</strain>
    </source>
</reference>
<evidence type="ECO:0008006" key="3">
    <source>
        <dbReference type="Google" id="ProtNLM"/>
    </source>
</evidence>
<name>A0ABW8IBY9_9BACI</name>
<accession>A0ABW8IBY9</accession>
<dbReference type="EMBL" id="JAUIYO010000013">
    <property type="protein sequence ID" value="MFK2826685.1"/>
    <property type="molecule type" value="Genomic_DNA"/>
</dbReference>
<dbReference type="Gene3D" id="4.10.280.10">
    <property type="entry name" value="Helix-loop-helix DNA-binding domain"/>
    <property type="match status" value="1"/>
</dbReference>
<keyword evidence="2" id="KW-1185">Reference proteome</keyword>
<dbReference type="RefSeq" id="WP_404318240.1">
    <property type="nucleotide sequence ID" value="NZ_JAUIYO010000013.1"/>
</dbReference>
<evidence type="ECO:0000313" key="2">
    <source>
        <dbReference type="Proteomes" id="UP001619911"/>
    </source>
</evidence>
<sequence length="57" mass="6786">MLLSEIVFIKENISKHEEEMHDLAKIKGSRHPEVLKARKQLDDEIIMFRKKILKQIS</sequence>
<organism evidence="1 2">
    <name type="scientific">Bacillus lumedeiriae</name>
    <dbReference type="NCBI Taxonomy" id="3058829"/>
    <lineage>
        <taxon>Bacteria</taxon>
        <taxon>Bacillati</taxon>
        <taxon>Bacillota</taxon>
        <taxon>Bacilli</taxon>
        <taxon>Bacillales</taxon>
        <taxon>Bacillaceae</taxon>
        <taxon>Bacillus</taxon>
    </lineage>
</organism>
<dbReference type="Proteomes" id="UP001619911">
    <property type="component" value="Unassembled WGS sequence"/>
</dbReference>
<protein>
    <recommendedName>
        <fullName evidence="3">Aspartyl-phosphate phosphatase Spo0E family protein</fullName>
    </recommendedName>
</protein>
<evidence type="ECO:0000313" key="1">
    <source>
        <dbReference type="EMBL" id="MFK2826685.1"/>
    </source>
</evidence>